<dbReference type="PANTHER" id="PTHR46586:SF3">
    <property type="entry name" value="ANKYRIN REPEAT-CONTAINING PROTEIN"/>
    <property type="match status" value="1"/>
</dbReference>
<dbReference type="STRING" id="1764295.A0A5B8ML76"/>
<dbReference type="InterPro" id="IPR001810">
    <property type="entry name" value="F-box_dom"/>
</dbReference>
<dbReference type="SUPFAM" id="SSF48403">
    <property type="entry name" value="Ankyrin repeat"/>
    <property type="match status" value="1"/>
</dbReference>
<proteinExistence type="predicted"/>
<dbReference type="Pfam" id="PF00646">
    <property type="entry name" value="F-box"/>
    <property type="match status" value="1"/>
</dbReference>
<protein>
    <submittedName>
        <fullName evidence="2">Ankyrin repeat domain-containing protein</fullName>
    </submittedName>
</protein>
<dbReference type="Gene3D" id="1.25.40.20">
    <property type="entry name" value="Ankyrin repeat-containing domain"/>
    <property type="match status" value="1"/>
</dbReference>
<accession>A0A5B8ML76</accession>
<dbReference type="AlphaFoldDB" id="A0A5B8ML76"/>
<evidence type="ECO:0000259" key="1">
    <source>
        <dbReference type="Pfam" id="PF00646"/>
    </source>
</evidence>
<gene>
    <name evidence="2" type="ORF">A3770_03p26500</name>
</gene>
<feature type="domain" description="F-box" evidence="1">
    <location>
        <begin position="22"/>
        <end position="56"/>
    </location>
</feature>
<keyword evidence="3" id="KW-1185">Reference proteome</keyword>
<dbReference type="PANTHER" id="PTHR46586">
    <property type="entry name" value="ANKYRIN REPEAT-CONTAINING PROTEIN"/>
    <property type="match status" value="1"/>
</dbReference>
<sequence length="375" mass="42172">MEVTRGASKRQRTEAKHALEVLPGSAWSLVLKKLSPYDRVTFGLTCKTFLEAVTTANPEEKKKALPLRTDLTNKRLYEKMPCFSLDWFQWVFRSFERRKGESKKWRNGESSSYLYDSDLMHLAAFQGSKKAVKWLVSQGIPLDIKHKYCHGVGAARGAAAGGHVELLEWLRSEGCGFDEETCSAAAYGGRIDVLQWLRSQDPPCPWDMYTCCYAAEGGHLDVLQWLRSQDPPCDWDEETCAGAASGGHLDVLKWARSQDPPCPWDEVTCEGAARGGPLEILQWARSQDPPCPWGSRTCFVAAHGGHLHILQWARSQDPPCDWHELASLAAAAGGHLDVLQWLRSQNPPCPWNPEECKRYAANRHPKVLKWIQENS</sequence>
<evidence type="ECO:0000313" key="2">
    <source>
        <dbReference type="EMBL" id="QDZ20132.1"/>
    </source>
</evidence>
<evidence type="ECO:0000313" key="3">
    <source>
        <dbReference type="Proteomes" id="UP000316726"/>
    </source>
</evidence>
<dbReference type="InterPro" id="IPR036770">
    <property type="entry name" value="Ankyrin_rpt-contain_sf"/>
</dbReference>
<dbReference type="Proteomes" id="UP000316726">
    <property type="component" value="Chromosome 3"/>
</dbReference>
<name>A0A5B8ML76_9CHLO</name>
<dbReference type="OrthoDB" id="187035at2759"/>
<dbReference type="EMBL" id="CP031036">
    <property type="protein sequence ID" value="QDZ20132.1"/>
    <property type="molecule type" value="Genomic_DNA"/>
</dbReference>
<reference evidence="2 3" key="1">
    <citation type="submission" date="2018-07" db="EMBL/GenBank/DDBJ databases">
        <title>The complete nuclear genome of the prasinophyte Chloropicon primus (CCMP1205).</title>
        <authorList>
            <person name="Pombert J.-F."/>
            <person name="Otis C."/>
            <person name="Turmel M."/>
            <person name="Lemieux C."/>
        </authorList>
    </citation>
    <scope>NUCLEOTIDE SEQUENCE [LARGE SCALE GENOMIC DNA]</scope>
    <source>
        <strain evidence="2 3">CCMP1205</strain>
    </source>
</reference>
<dbReference type="InterPro" id="IPR052050">
    <property type="entry name" value="SecEffector_AnkRepeat"/>
</dbReference>
<organism evidence="2 3">
    <name type="scientific">Chloropicon primus</name>
    <dbReference type="NCBI Taxonomy" id="1764295"/>
    <lineage>
        <taxon>Eukaryota</taxon>
        <taxon>Viridiplantae</taxon>
        <taxon>Chlorophyta</taxon>
        <taxon>Chloropicophyceae</taxon>
        <taxon>Chloropicales</taxon>
        <taxon>Chloropicaceae</taxon>
        <taxon>Chloropicon</taxon>
    </lineage>
</organism>